<proteinExistence type="predicted"/>
<dbReference type="AlphaFoldDB" id="A0A0B7B251"/>
<reference evidence="2" key="1">
    <citation type="submission" date="2014-12" db="EMBL/GenBank/DDBJ databases">
        <title>Insight into the proteome of Arion vulgaris.</title>
        <authorList>
            <person name="Aradska J."/>
            <person name="Bulat T."/>
            <person name="Smidak R."/>
            <person name="Sarate P."/>
            <person name="Gangsoo J."/>
            <person name="Sialana F."/>
            <person name="Bilban M."/>
            <person name="Lubec G."/>
        </authorList>
    </citation>
    <scope>NUCLEOTIDE SEQUENCE</scope>
    <source>
        <tissue evidence="2">Skin</tissue>
    </source>
</reference>
<gene>
    <name evidence="2" type="primary">ORF152512</name>
</gene>
<feature type="compositionally biased region" description="Acidic residues" evidence="1">
    <location>
        <begin position="218"/>
        <end position="227"/>
    </location>
</feature>
<evidence type="ECO:0000256" key="1">
    <source>
        <dbReference type="SAM" id="MobiDB-lite"/>
    </source>
</evidence>
<feature type="non-terminal residue" evidence="2">
    <location>
        <position position="1"/>
    </location>
</feature>
<sequence>VTFGLQQEDFVSSVVSDEDIETYITVGRSQTCEPYEQIDDTHDADVLVTIMESRQYVRSEIARQVYDPEFPETPKTDTEFDMTAMVRPAMHSVFDESEEDAMFSYHSMSEERYHFCEQQSQSMSVVSRESRMAQQELLLQESLDEEDRSLSPSRESSSKMLSTTFEELLPQPSPAHPTHFPMAVHSVGKSLADNEIYESSETERDSTEEKLSPIEETPGIDEIEEDDRTLKSTPPVEKKVTFQTDYLATRASEQSVDDFKASSSSSELSVEPTLLAASYDLDSGSVCHVVTAYDISPDTVEKQAPIEIAGKSILSSPEDDVFETDALTPQKRSELSPEGPVFPRGHLLSGPDVCPSPPMPIAPVSTPRDGSEREDFSSSLQSASTILEMLRHGERMDSRDGEDTTLQEDDMSSPHEEGALNEFKSEDVSPELDFPDDVRFSDGEFLVGAQENGLGPYTEDRDIFDEQNINVVELEDITERHPIRVLNGPTEVDYIPEYDGGDDDVPVMEAFREVQEDDSQSESSYTQPDLIDSDMASSLEAKPDIQQPQEEEQEDVQGGEVYPIQPTIAVTTQIKPDIQQSSQADDDEDHPDEEEQIHHSYVSSLQAKPDIQQPDDSGSSPEVEVPIQPVLTSSLRAKPDIQQVDGEGDEPEGEDI</sequence>
<feature type="region of interest" description="Disordered" evidence="1">
    <location>
        <begin position="140"/>
        <end position="164"/>
    </location>
</feature>
<feature type="compositionally biased region" description="Basic and acidic residues" evidence="1">
    <location>
        <begin position="201"/>
        <end position="213"/>
    </location>
</feature>
<feature type="compositionally biased region" description="Acidic residues" evidence="1">
    <location>
        <begin position="584"/>
        <end position="595"/>
    </location>
</feature>
<evidence type="ECO:0000313" key="2">
    <source>
        <dbReference type="EMBL" id="CEK86195.1"/>
    </source>
</evidence>
<feature type="compositionally biased region" description="Polar residues" evidence="1">
    <location>
        <begin position="568"/>
        <end position="583"/>
    </location>
</feature>
<feature type="compositionally biased region" description="Low complexity" evidence="1">
    <location>
        <begin position="150"/>
        <end position="162"/>
    </location>
</feature>
<feature type="region of interest" description="Disordered" evidence="1">
    <location>
        <begin position="197"/>
        <end position="242"/>
    </location>
</feature>
<organism evidence="2">
    <name type="scientific">Arion vulgaris</name>
    <dbReference type="NCBI Taxonomy" id="1028688"/>
    <lineage>
        <taxon>Eukaryota</taxon>
        <taxon>Metazoa</taxon>
        <taxon>Spiralia</taxon>
        <taxon>Lophotrochozoa</taxon>
        <taxon>Mollusca</taxon>
        <taxon>Gastropoda</taxon>
        <taxon>Heterobranchia</taxon>
        <taxon>Euthyneura</taxon>
        <taxon>Panpulmonata</taxon>
        <taxon>Eupulmonata</taxon>
        <taxon>Stylommatophora</taxon>
        <taxon>Helicina</taxon>
        <taxon>Arionoidea</taxon>
        <taxon>Arionidae</taxon>
        <taxon>Arion</taxon>
    </lineage>
</organism>
<accession>A0A0B7B251</accession>
<protein>
    <submittedName>
        <fullName evidence="2">Uncharacterized protein</fullName>
    </submittedName>
</protein>
<name>A0A0B7B251_9EUPU</name>
<feature type="region of interest" description="Disordered" evidence="1">
    <location>
        <begin position="328"/>
        <end position="439"/>
    </location>
</feature>
<feature type="region of interest" description="Disordered" evidence="1">
    <location>
        <begin position="512"/>
        <end position="656"/>
    </location>
</feature>
<feature type="non-terminal residue" evidence="2">
    <location>
        <position position="656"/>
    </location>
</feature>
<feature type="compositionally biased region" description="Basic and acidic residues" evidence="1">
    <location>
        <begin position="412"/>
        <end position="427"/>
    </location>
</feature>
<dbReference type="EMBL" id="HACG01039330">
    <property type="protein sequence ID" value="CEK86195.1"/>
    <property type="molecule type" value="Transcribed_RNA"/>
</dbReference>
<feature type="compositionally biased region" description="Basic and acidic residues" evidence="1">
    <location>
        <begin position="389"/>
        <end position="402"/>
    </location>
</feature>
<feature type="compositionally biased region" description="Acidic residues" evidence="1">
    <location>
        <begin position="646"/>
        <end position="656"/>
    </location>
</feature>